<dbReference type="GO" id="GO:0015074">
    <property type="term" value="P:DNA integration"/>
    <property type="evidence" value="ECO:0007669"/>
    <property type="project" value="InterPro"/>
</dbReference>
<evidence type="ECO:0000259" key="8">
    <source>
        <dbReference type="PROSITE" id="PS50878"/>
    </source>
</evidence>
<sequence length="1220" mass="133964">MLDHVVSTSHDLVKFAHTRSTAAEDYMHEQSLHCTSHVSIGPDRRYEEVWHDQKLEEEGLWLKHVYWSEEAAAVSVSLSPSQEKMLLGSTPHISLAKPSHWEWQDLGPWLQQCLGLTDFRPGAEDPHEEYSASGNVGRTTLNTRVSVHRTVELVEEHTQYAELYPIAAADGIPELSQVPPSLWAAHKYDVGLIKGAASLVVCPKSNYRPCLKQYPLKQEAIEGIRPVFESLLKSGIIVPCEDSPVRTPIFPVKKVRDKGQPTEWRFVQDLQAVNAATYQRAPEVANPHTILSLVPPGSTHFSVIDLANAFFSVPVHPDSQSWFGFSFNGRGYTWTRCPMGYHESPGVFHRALSENLQNLQLPAGSALLNYVDDMMICSPSKEACKIDTVALLKHLAENGHKASLQKLQFALEQVTYLGHVITAEGKSLSPKRIGAIQSVPKPITKKQMMSFLGMTSYCRQWIPNYSEREAPLSSMVHGKGLSAHDKLTWTTEADKAFQDLKTSLSQAPTLGLPRPDLPYTQFIDQKDCYMTSVLCQPHGGKLRPVAYFSSKLDPVASGLPLCLRAVAAAERAILASRDIVGYSDVTLMVPHAVSHILHAQKTSHLSAQRWLRYHTTLLELPNVIVKRCNVLNPATLLPTADDGEPHDCVEVLQQTCVPRPDLSDTPLPNADLELFVDGSASRSPETGSGQVGFSVVTSHSTLVSGRLPSHFSAQAAELIALTEACKVAEGKTANIYTDSRYAFGVVHDFGALWRHRGFLTSSGKPIAHHTLVSALLDAILLPRAIAVVKCEAHTSSFDPVSVGNRGADVAAKKAASQGLLFPLAQMLSTPTDPSPHADLPTLQSLASAQERSLWKRSGAVLGGGIWTGPDSRPCLPRALFHTYAKLSHGRDHVGKGGMCTAINANWYTRGFSTFAADFCRKCVICAANNASGAIKVPQQGHPPPDKPFEHLMMDFIELTPSEGKKYCLVIVCMFSKWVEVFPTSKQDAGTVAKILMREIIPRWGIPQLISSDNGPGFANQAIDEISQYLGFNIRHHCSYHPQSAGAVERENGTIKSKLAKCCEETGLSWVKALPLVLFHMRMRIRNKHSLSPFEIVFGRPPCTGVGPVKLAMTTGNYEDSMLRYCANLSSSLSTLHGQVKAALPSPATAVQHHLKPGDWVLIKDHRRKHWKQRRYTGPFQVLLTTETAVKVEGKATWVHASHCKRIPDPGDEGAPTSGSG</sequence>
<dbReference type="Gene3D" id="3.10.10.10">
    <property type="entry name" value="HIV Type 1 Reverse Transcriptase, subunit A, domain 1"/>
    <property type="match status" value="1"/>
</dbReference>
<dbReference type="GO" id="GO:0004523">
    <property type="term" value="F:RNA-DNA hybrid ribonuclease activity"/>
    <property type="evidence" value="ECO:0007669"/>
    <property type="project" value="UniProtKB-EC"/>
</dbReference>
<keyword evidence="6" id="KW-0255">Endonuclease</keyword>
<protein>
    <recommendedName>
        <fullName evidence="2">ribonuclease H</fullName>
        <ecNumber evidence="2">3.1.26.4</ecNumber>
    </recommendedName>
</protein>
<dbReference type="GO" id="GO:0003676">
    <property type="term" value="F:nucleic acid binding"/>
    <property type="evidence" value="ECO:0007669"/>
    <property type="project" value="InterPro"/>
</dbReference>
<dbReference type="PROSITE" id="PS50878">
    <property type="entry name" value="RT_POL"/>
    <property type="match status" value="1"/>
</dbReference>
<dbReference type="PANTHER" id="PTHR33064">
    <property type="entry name" value="POL PROTEIN"/>
    <property type="match status" value="1"/>
</dbReference>
<dbReference type="InterPro" id="IPR043128">
    <property type="entry name" value="Rev_trsase/Diguanyl_cyclase"/>
</dbReference>
<keyword evidence="5" id="KW-0540">Nuclease</keyword>
<dbReference type="SUPFAM" id="SSF53098">
    <property type="entry name" value="Ribonuclease H-like"/>
    <property type="match status" value="2"/>
</dbReference>
<dbReference type="InterPro" id="IPR051320">
    <property type="entry name" value="Viral_Replic_Matur_Polypro"/>
</dbReference>
<dbReference type="PROSITE" id="PS50994">
    <property type="entry name" value="INTEGRASE"/>
    <property type="match status" value="1"/>
</dbReference>
<dbReference type="Gene3D" id="3.30.420.10">
    <property type="entry name" value="Ribonuclease H-like superfamily/Ribonuclease H"/>
    <property type="match status" value="2"/>
</dbReference>
<organism evidence="11 12">
    <name type="scientific">Gasterosteus aculeatus aculeatus</name>
    <name type="common">three-spined stickleback</name>
    <dbReference type="NCBI Taxonomy" id="481459"/>
    <lineage>
        <taxon>Eukaryota</taxon>
        <taxon>Metazoa</taxon>
        <taxon>Chordata</taxon>
        <taxon>Craniata</taxon>
        <taxon>Vertebrata</taxon>
        <taxon>Euteleostomi</taxon>
        <taxon>Actinopterygii</taxon>
        <taxon>Neopterygii</taxon>
        <taxon>Teleostei</taxon>
        <taxon>Neoteleostei</taxon>
        <taxon>Acanthomorphata</taxon>
        <taxon>Eupercaria</taxon>
        <taxon>Perciformes</taxon>
        <taxon>Cottioidei</taxon>
        <taxon>Gasterosteales</taxon>
        <taxon>Gasterosteidae</taxon>
        <taxon>Gasterosteus</taxon>
    </lineage>
</organism>
<dbReference type="Gene3D" id="1.10.340.70">
    <property type="match status" value="1"/>
</dbReference>
<evidence type="ECO:0000259" key="9">
    <source>
        <dbReference type="PROSITE" id="PS50879"/>
    </source>
</evidence>
<reference evidence="11" key="2">
    <citation type="submission" date="2025-08" db="UniProtKB">
        <authorList>
            <consortium name="Ensembl"/>
        </authorList>
    </citation>
    <scope>IDENTIFICATION</scope>
</reference>
<dbReference type="InterPro" id="IPR041577">
    <property type="entry name" value="RT_RNaseH_2"/>
</dbReference>
<dbReference type="SUPFAM" id="SSF56672">
    <property type="entry name" value="DNA/RNA polymerases"/>
    <property type="match status" value="1"/>
</dbReference>
<dbReference type="Pfam" id="PF00078">
    <property type="entry name" value="RVT_1"/>
    <property type="match status" value="1"/>
</dbReference>
<dbReference type="Pfam" id="PF18697">
    <property type="entry name" value="MLVIN_C"/>
    <property type="match status" value="1"/>
</dbReference>
<evidence type="ECO:0000256" key="1">
    <source>
        <dbReference type="ARBA" id="ARBA00010879"/>
    </source>
</evidence>
<dbReference type="Pfam" id="PF00665">
    <property type="entry name" value="rve"/>
    <property type="match status" value="1"/>
</dbReference>
<evidence type="ECO:0000256" key="5">
    <source>
        <dbReference type="ARBA" id="ARBA00022722"/>
    </source>
</evidence>
<dbReference type="InterPro" id="IPR002156">
    <property type="entry name" value="RNaseH_domain"/>
</dbReference>
<dbReference type="AlphaFoldDB" id="A0AAQ4RQ79"/>
<evidence type="ECO:0000313" key="12">
    <source>
        <dbReference type="Proteomes" id="UP000007635"/>
    </source>
</evidence>
<dbReference type="Pfam" id="PF17919">
    <property type="entry name" value="RT_RNaseH_2"/>
    <property type="match status" value="1"/>
</dbReference>
<evidence type="ECO:0000259" key="10">
    <source>
        <dbReference type="PROSITE" id="PS50994"/>
    </source>
</evidence>
<keyword evidence="12" id="KW-1185">Reference proteome</keyword>
<name>A0AAQ4RQ79_GASAC</name>
<dbReference type="Pfam" id="PF00075">
    <property type="entry name" value="RNase_H"/>
    <property type="match status" value="1"/>
</dbReference>
<accession>A0AAQ4RQ79</accession>
<feature type="domain" description="Integrase catalytic" evidence="10">
    <location>
        <begin position="943"/>
        <end position="1100"/>
    </location>
</feature>
<dbReference type="GO" id="GO:0016779">
    <property type="term" value="F:nucleotidyltransferase activity"/>
    <property type="evidence" value="ECO:0007669"/>
    <property type="project" value="UniProtKB-KW"/>
</dbReference>
<dbReference type="PROSITE" id="PS50879">
    <property type="entry name" value="RNASE_H_1"/>
    <property type="match status" value="1"/>
</dbReference>
<dbReference type="CDD" id="cd09273">
    <property type="entry name" value="RNase_HI_RT_Bel"/>
    <property type="match status" value="1"/>
</dbReference>
<keyword evidence="7" id="KW-0378">Hydrolase</keyword>
<dbReference type="Ensembl" id="ENSGACT00000047970.1">
    <property type="protein sequence ID" value="ENSGACP00000064827.1"/>
    <property type="gene ID" value="ENSGACG00000028573.1"/>
</dbReference>
<comment type="similarity">
    <text evidence="1">Belongs to the beta type-B retroviral polymerase family. HERV class-II K(HML-2) pol subfamily.</text>
</comment>
<dbReference type="Gene3D" id="3.10.20.370">
    <property type="match status" value="1"/>
</dbReference>
<feature type="domain" description="Reverse transcriptase" evidence="8">
    <location>
        <begin position="233"/>
        <end position="421"/>
    </location>
</feature>
<dbReference type="PANTHER" id="PTHR33064:SF37">
    <property type="entry name" value="RIBONUCLEASE H"/>
    <property type="match status" value="1"/>
</dbReference>
<dbReference type="Gene3D" id="2.30.30.850">
    <property type="match status" value="1"/>
</dbReference>
<reference evidence="11 12" key="1">
    <citation type="journal article" date="2021" name="G3 (Bethesda)">
        <title>Improved contiguity of the threespine stickleback genome using long-read sequencing.</title>
        <authorList>
            <person name="Nath S."/>
            <person name="Shaw D.E."/>
            <person name="White M.A."/>
        </authorList>
    </citation>
    <scope>NUCLEOTIDE SEQUENCE [LARGE SCALE GENOMIC DNA]</scope>
    <source>
        <strain evidence="11 12">Lake Benthic</strain>
    </source>
</reference>
<dbReference type="Proteomes" id="UP000007635">
    <property type="component" value="Chromosome IV"/>
</dbReference>
<dbReference type="InterPro" id="IPR036397">
    <property type="entry name" value="RNaseH_sf"/>
</dbReference>
<dbReference type="Gene3D" id="3.30.70.270">
    <property type="match status" value="2"/>
</dbReference>
<dbReference type="GeneTree" id="ENSGT00940000160750"/>
<evidence type="ECO:0000256" key="4">
    <source>
        <dbReference type="ARBA" id="ARBA00022695"/>
    </source>
</evidence>
<dbReference type="EC" id="3.1.26.4" evidence="2"/>
<dbReference type="InterPro" id="IPR012337">
    <property type="entry name" value="RNaseH-like_sf"/>
</dbReference>
<evidence type="ECO:0000256" key="3">
    <source>
        <dbReference type="ARBA" id="ARBA00022679"/>
    </source>
</evidence>
<dbReference type="InterPro" id="IPR043502">
    <property type="entry name" value="DNA/RNA_pol_sf"/>
</dbReference>
<dbReference type="InterPro" id="IPR001584">
    <property type="entry name" value="Integrase_cat-core"/>
</dbReference>
<keyword evidence="4" id="KW-0548">Nucleotidyltransferase</keyword>
<dbReference type="InterPro" id="IPR040643">
    <property type="entry name" value="MLVIN_C"/>
</dbReference>
<dbReference type="InterPro" id="IPR000477">
    <property type="entry name" value="RT_dom"/>
</dbReference>
<evidence type="ECO:0000256" key="2">
    <source>
        <dbReference type="ARBA" id="ARBA00012180"/>
    </source>
</evidence>
<proteinExistence type="inferred from homology"/>
<evidence type="ECO:0000256" key="6">
    <source>
        <dbReference type="ARBA" id="ARBA00022759"/>
    </source>
</evidence>
<evidence type="ECO:0000313" key="11">
    <source>
        <dbReference type="Ensembl" id="ENSGACP00000064827.1"/>
    </source>
</evidence>
<reference evidence="11" key="3">
    <citation type="submission" date="2025-09" db="UniProtKB">
        <authorList>
            <consortium name="Ensembl"/>
        </authorList>
    </citation>
    <scope>IDENTIFICATION</scope>
</reference>
<feature type="domain" description="RNase H type-1" evidence="9">
    <location>
        <begin position="668"/>
        <end position="816"/>
    </location>
</feature>
<keyword evidence="3" id="KW-0808">Transferase</keyword>
<evidence type="ECO:0000256" key="7">
    <source>
        <dbReference type="ARBA" id="ARBA00022801"/>
    </source>
</evidence>